<feature type="domain" description="FAD-dependent oxidoreductase 2 FAD-binding" evidence="14">
    <location>
        <begin position="9"/>
        <end position="381"/>
    </location>
</feature>
<keyword evidence="8 13" id="KW-0274">FAD</keyword>
<evidence type="ECO:0000259" key="15">
    <source>
        <dbReference type="Pfam" id="PF02910"/>
    </source>
</evidence>
<dbReference type="GO" id="GO:0008734">
    <property type="term" value="F:L-aspartate oxidase activity"/>
    <property type="evidence" value="ECO:0007669"/>
    <property type="project" value="UniProtKB-UniRule"/>
</dbReference>
<feature type="active site" description="Proton acceptor" evidence="12">
    <location>
        <position position="279"/>
    </location>
</feature>
<comment type="cofactor">
    <cofactor evidence="1 13">
        <name>FAD</name>
        <dbReference type="ChEBI" id="CHEBI:57692"/>
    </cofactor>
</comment>
<evidence type="ECO:0000256" key="10">
    <source>
        <dbReference type="ARBA" id="ARBA00048305"/>
    </source>
</evidence>
<dbReference type="NCBIfam" id="TIGR00551">
    <property type="entry name" value="nadB"/>
    <property type="match status" value="1"/>
</dbReference>
<dbReference type="InterPro" id="IPR036188">
    <property type="entry name" value="FAD/NAD-bd_sf"/>
</dbReference>
<dbReference type="Gene3D" id="3.90.700.10">
    <property type="entry name" value="Succinate dehydrogenase/fumarate reductase flavoprotein, catalytic domain"/>
    <property type="match status" value="1"/>
</dbReference>
<evidence type="ECO:0000313" key="16">
    <source>
        <dbReference type="EMBL" id="ERJ13701.1"/>
    </source>
</evidence>
<dbReference type="SUPFAM" id="SSF51905">
    <property type="entry name" value="FAD/NAD(P)-binding domain"/>
    <property type="match status" value="1"/>
</dbReference>
<protein>
    <recommendedName>
        <fullName evidence="5 11">L-aspartate oxidase</fullName>
        <ecNumber evidence="4 11">1.4.3.16</ecNumber>
    </recommendedName>
</protein>
<dbReference type="InParanoid" id="U2EGG0"/>
<dbReference type="SUPFAM" id="SSF56425">
    <property type="entry name" value="Succinate dehydrogenase/fumarate reductase flavoprotein, catalytic domain"/>
    <property type="match status" value="1"/>
</dbReference>
<sequence length="498" mass="56041">MDVYNNDYDVIIVGSGLAGLYTALNISRNKKILVVSKDQIETSNSSLAQGGIAGELSPCDESYQKHIEDTLLAGSHLNDIDALKVLVYESSKNLDKLIKYGVNFDRDERGNIMLTKEGGHTERRILHAGGDATGKELVNSLSNLILKRENIDVIENSMAVELIVEDNTCFGAVILDQENIVSVYSDYTVLATGGIGEIYKNTTNPPIATGDGIAMAYDKGADINNMEFIQFHPTAFFSSEKGPKFLISEAVRGEGAYLLNVEGKRFMHKYHHLKELAPRDIVSQSIYREMYDTWSDHVYLDTRHMDERFLKNRFPTIYKKCAKHSVDMKRDLIPVAPVQHFSIGGISVDLHGKTTIKNLYANGECCDSGVHGANRLASNSLLECVVFGRRIAKDITNETVEHKKGELIKQVAEKCHFNYRKIREEIKDTMDRYVGIVRTDKGLKLAQDIVDDIYYDLKKDPRKTSEYYEVFNMSTIAKLVIDSAVRRKESIGCHFRVN</sequence>
<name>U2EGG0_9MOLU</name>
<dbReference type="FunFam" id="3.90.700.10:FF:000002">
    <property type="entry name" value="L-aspartate oxidase"/>
    <property type="match status" value="1"/>
</dbReference>
<dbReference type="FunCoup" id="U2EGG0">
    <property type="interactions" value="285"/>
</dbReference>
<evidence type="ECO:0000256" key="7">
    <source>
        <dbReference type="ARBA" id="ARBA00022642"/>
    </source>
</evidence>
<dbReference type="Gene3D" id="3.50.50.60">
    <property type="entry name" value="FAD/NAD(P)-binding domain"/>
    <property type="match status" value="1"/>
</dbReference>
<dbReference type="PRINTS" id="PR00368">
    <property type="entry name" value="FADPNR"/>
</dbReference>
<dbReference type="OrthoDB" id="9806724at2"/>
<evidence type="ECO:0000256" key="13">
    <source>
        <dbReference type="RuleBase" id="RU362049"/>
    </source>
</evidence>
<dbReference type="GO" id="GO:0005737">
    <property type="term" value="C:cytoplasm"/>
    <property type="evidence" value="ECO:0007669"/>
    <property type="project" value="UniProtKB-SubCell"/>
</dbReference>
<comment type="similarity">
    <text evidence="3 13">Belongs to the FAD-dependent oxidoreductase 2 family. NadB subfamily.</text>
</comment>
<gene>
    <name evidence="16" type="ORF">HLPCO_000367</name>
</gene>
<organism evidence="16 17">
    <name type="scientific">Haloplasma contractile SSD-17B</name>
    <dbReference type="NCBI Taxonomy" id="1033810"/>
    <lineage>
        <taxon>Bacteria</taxon>
        <taxon>Bacillati</taxon>
        <taxon>Mycoplasmatota</taxon>
        <taxon>Mollicutes</taxon>
        <taxon>Haloplasmatales</taxon>
        <taxon>Haloplasmataceae</taxon>
        <taxon>Haloplasma</taxon>
    </lineage>
</organism>
<dbReference type="RefSeq" id="WP_008826194.1">
    <property type="nucleotide sequence ID" value="NZ_AFNU02000001.1"/>
</dbReference>
<comment type="catalytic activity">
    <reaction evidence="10">
        <text>L-aspartate + O2 = iminosuccinate + H2O2</text>
        <dbReference type="Rhea" id="RHEA:25876"/>
        <dbReference type="ChEBI" id="CHEBI:15379"/>
        <dbReference type="ChEBI" id="CHEBI:16240"/>
        <dbReference type="ChEBI" id="CHEBI:29991"/>
        <dbReference type="ChEBI" id="CHEBI:77875"/>
        <dbReference type="EC" id="1.4.3.16"/>
    </reaction>
    <physiologicalReaction direction="left-to-right" evidence="10">
        <dbReference type="Rhea" id="RHEA:25877"/>
    </physiologicalReaction>
</comment>
<dbReference type="eggNOG" id="COG0029">
    <property type="taxonomic scope" value="Bacteria"/>
</dbReference>
<evidence type="ECO:0000256" key="12">
    <source>
        <dbReference type="PIRSR" id="PIRSR000171-1"/>
    </source>
</evidence>
<evidence type="ECO:0000256" key="9">
    <source>
        <dbReference type="ARBA" id="ARBA00023002"/>
    </source>
</evidence>
<dbReference type="PIRSF" id="PIRSF000171">
    <property type="entry name" value="SDHA_APRA_LASPO"/>
    <property type="match status" value="1"/>
</dbReference>
<dbReference type="STRING" id="1033810.HLPCO_000367"/>
<comment type="caution">
    <text evidence="16">The sequence shown here is derived from an EMBL/GenBank/DDBJ whole genome shotgun (WGS) entry which is preliminary data.</text>
</comment>
<evidence type="ECO:0000259" key="14">
    <source>
        <dbReference type="Pfam" id="PF00890"/>
    </source>
</evidence>
<accession>U2EGG0</accession>
<dbReference type="InterPro" id="IPR027477">
    <property type="entry name" value="Succ_DH/fumarate_Rdtase_cat_sf"/>
</dbReference>
<comment type="subcellular location">
    <subcellularLocation>
        <location evidence="13">Cytoplasm</location>
    </subcellularLocation>
</comment>
<dbReference type="Gene3D" id="1.20.58.100">
    <property type="entry name" value="Fumarate reductase/succinate dehydrogenase flavoprotein-like, C-terminal domain"/>
    <property type="match status" value="1"/>
</dbReference>
<evidence type="ECO:0000256" key="11">
    <source>
        <dbReference type="NCBIfam" id="TIGR00551"/>
    </source>
</evidence>
<feature type="domain" description="Fumarate reductase/succinate dehydrogenase flavoprotein-like C-terminal" evidence="15">
    <location>
        <begin position="423"/>
        <end position="496"/>
    </location>
</feature>
<dbReference type="EC" id="1.4.3.16" evidence="4 11"/>
<comment type="function">
    <text evidence="13">Catalyzes the oxidation of L-aspartate to iminoaspartate.</text>
</comment>
<comment type="pathway">
    <text evidence="2 13">Cofactor biosynthesis; NAD(+) biosynthesis; iminoaspartate from L-aspartate (oxidase route): step 1/1.</text>
</comment>
<evidence type="ECO:0000256" key="4">
    <source>
        <dbReference type="ARBA" id="ARBA00012173"/>
    </source>
</evidence>
<dbReference type="InterPro" id="IPR003953">
    <property type="entry name" value="FAD-dep_OxRdtase_2_FAD-bd"/>
</dbReference>
<dbReference type="EMBL" id="AFNU02000001">
    <property type="protein sequence ID" value="ERJ13701.1"/>
    <property type="molecule type" value="Genomic_DNA"/>
</dbReference>
<evidence type="ECO:0000313" key="17">
    <source>
        <dbReference type="Proteomes" id="UP000005707"/>
    </source>
</evidence>
<keyword evidence="9 13" id="KW-0560">Oxidoreductase</keyword>
<dbReference type="AlphaFoldDB" id="U2EGG0"/>
<evidence type="ECO:0000256" key="6">
    <source>
        <dbReference type="ARBA" id="ARBA00022630"/>
    </source>
</evidence>
<evidence type="ECO:0000256" key="2">
    <source>
        <dbReference type="ARBA" id="ARBA00004950"/>
    </source>
</evidence>
<evidence type="ECO:0000256" key="5">
    <source>
        <dbReference type="ARBA" id="ARBA00021901"/>
    </source>
</evidence>
<keyword evidence="6 13" id="KW-0285">Flavoprotein</keyword>
<dbReference type="Proteomes" id="UP000005707">
    <property type="component" value="Unassembled WGS sequence"/>
</dbReference>
<reference evidence="16 17" key="1">
    <citation type="journal article" date="2011" name="J. Bacteriol.">
        <title>Genome sequence of Haloplasma contractile, an unusual contractile bacterium from a deep-sea anoxic brine lake.</title>
        <authorList>
            <person name="Antunes A."/>
            <person name="Alam I."/>
            <person name="El Dorry H."/>
            <person name="Siam R."/>
            <person name="Robertson A."/>
            <person name="Bajic V.B."/>
            <person name="Stingl U."/>
        </authorList>
    </citation>
    <scope>NUCLEOTIDE SEQUENCE [LARGE SCALE GENOMIC DNA]</scope>
    <source>
        <strain evidence="16 17">SSD-17B</strain>
    </source>
</reference>
<dbReference type="GO" id="GO:0033765">
    <property type="term" value="F:steroid dehydrogenase activity, acting on the CH-CH group of donors"/>
    <property type="evidence" value="ECO:0007669"/>
    <property type="project" value="UniProtKB-ARBA"/>
</dbReference>
<dbReference type="InterPro" id="IPR015939">
    <property type="entry name" value="Fum_Rdtase/Succ_DH_flav-like_C"/>
</dbReference>
<evidence type="ECO:0000256" key="8">
    <source>
        <dbReference type="ARBA" id="ARBA00022827"/>
    </source>
</evidence>
<evidence type="ECO:0000256" key="3">
    <source>
        <dbReference type="ARBA" id="ARBA00008562"/>
    </source>
</evidence>
<proteinExistence type="inferred from homology"/>
<dbReference type="UniPathway" id="UPA00253">
    <property type="reaction ID" value="UER00326"/>
</dbReference>
<dbReference type="GO" id="GO:0034628">
    <property type="term" value="P:'de novo' NAD+ biosynthetic process from L-aspartate"/>
    <property type="evidence" value="ECO:0007669"/>
    <property type="project" value="TreeGrafter"/>
</dbReference>
<dbReference type="InterPro" id="IPR005288">
    <property type="entry name" value="NadB"/>
</dbReference>
<reference evidence="16 17" key="2">
    <citation type="journal article" date="2013" name="PLoS ONE">
        <title>INDIGO - INtegrated Data Warehouse of MIcrobial GenOmes with Examples from the Red Sea Extremophiles.</title>
        <authorList>
            <person name="Alam I."/>
            <person name="Antunes A."/>
            <person name="Kamau A.A."/>
            <person name="Ba Alawi W."/>
            <person name="Kalkatawi M."/>
            <person name="Stingl U."/>
            <person name="Bajic V.B."/>
        </authorList>
    </citation>
    <scope>NUCLEOTIDE SEQUENCE [LARGE SCALE GENOMIC DNA]</scope>
    <source>
        <strain evidence="16 17">SSD-17B</strain>
    </source>
</reference>
<dbReference type="Pfam" id="PF00890">
    <property type="entry name" value="FAD_binding_2"/>
    <property type="match status" value="1"/>
</dbReference>
<dbReference type="InterPro" id="IPR037099">
    <property type="entry name" value="Fum_R/Succ_DH_flav-like_C_sf"/>
</dbReference>
<keyword evidence="17" id="KW-1185">Reference proteome</keyword>
<dbReference type="SUPFAM" id="SSF46977">
    <property type="entry name" value="Succinate dehydrogenase/fumarate reductase flavoprotein C-terminal domain"/>
    <property type="match status" value="1"/>
</dbReference>
<dbReference type="PANTHER" id="PTHR42716">
    <property type="entry name" value="L-ASPARTATE OXIDASE"/>
    <property type="match status" value="1"/>
</dbReference>
<dbReference type="PANTHER" id="PTHR42716:SF2">
    <property type="entry name" value="L-ASPARTATE OXIDASE, CHLOROPLASTIC"/>
    <property type="match status" value="1"/>
</dbReference>
<keyword evidence="7 13" id="KW-0662">Pyridine nucleotide biosynthesis</keyword>
<dbReference type="Pfam" id="PF02910">
    <property type="entry name" value="Succ_DH_flav_C"/>
    <property type="match status" value="1"/>
</dbReference>
<dbReference type="NCBIfam" id="NF004820">
    <property type="entry name" value="PRK06175.1"/>
    <property type="match status" value="1"/>
</dbReference>
<evidence type="ECO:0000256" key="1">
    <source>
        <dbReference type="ARBA" id="ARBA00001974"/>
    </source>
</evidence>